<evidence type="ECO:0000259" key="8">
    <source>
        <dbReference type="Pfam" id="PF05504"/>
    </source>
</evidence>
<gene>
    <name evidence="10" type="ORF">DFQ01_10225</name>
</gene>
<evidence type="ECO:0000256" key="7">
    <source>
        <dbReference type="ARBA" id="ARBA00023288"/>
    </source>
</evidence>
<dbReference type="AlphaFoldDB" id="A0A2V2YXZ0"/>
<evidence type="ECO:0000259" key="9">
    <source>
        <dbReference type="Pfam" id="PF25198"/>
    </source>
</evidence>
<keyword evidence="3" id="KW-0309">Germination</keyword>
<protein>
    <submittedName>
        <fullName evidence="10">Spore germination protein KC</fullName>
    </submittedName>
</protein>
<proteinExistence type="inferred from homology"/>
<dbReference type="Proteomes" id="UP000246635">
    <property type="component" value="Unassembled WGS sequence"/>
</dbReference>
<dbReference type="PANTHER" id="PTHR35789">
    <property type="entry name" value="SPORE GERMINATION PROTEIN B3"/>
    <property type="match status" value="1"/>
</dbReference>
<dbReference type="RefSeq" id="WP_110042412.1">
    <property type="nucleotide sequence ID" value="NZ_CP054612.1"/>
</dbReference>
<evidence type="ECO:0000256" key="4">
    <source>
        <dbReference type="ARBA" id="ARBA00022729"/>
    </source>
</evidence>
<keyword evidence="4" id="KW-0732">Signal</keyword>
<keyword evidence="7" id="KW-0449">Lipoprotein</keyword>
<comment type="similarity">
    <text evidence="2">Belongs to the GerABKC lipoprotein family.</text>
</comment>
<dbReference type="Gene3D" id="3.30.300.210">
    <property type="entry name" value="Nutrient germinant receptor protein C, domain 3"/>
    <property type="match status" value="1"/>
</dbReference>
<reference evidence="10 11" key="1">
    <citation type="submission" date="2018-05" db="EMBL/GenBank/DDBJ databases">
        <title>Genomic Encyclopedia of Type Strains, Phase III (KMG-III): the genomes of soil and plant-associated and newly described type strains.</title>
        <authorList>
            <person name="Whitman W."/>
        </authorList>
    </citation>
    <scope>NUCLEOTIDE SEQUENCE [LARGE SCALE GENOMIC DNA]</scope>
    <source>
        <strain evidence="10 11">CECT 5696</strain>
    </source>
</reference>
<feature type="domain" description="Spore germination protein N-terminal" evidence="9">
    <location>
        <begin position="23"/>
        <end position="200"/>
    </location>
</feature>
<dbReference type="GO" id="GO:0016020">
    <property type="term" value="C:membrane"/>
    <property type="evidence" value="ECO:0007669"/>
    <property type="project" value="UniProtKB-SubCell"/>
</dbReference>
<dbReference type="InterPro" id="IPR046953">
    <property type="entry name" value="Spore_GerAC-like_C"/>
</dbReference>
<name>A0A2V2YXZ0_9BACL</name>
<feature type="domain" description="Spore germination GerAC-like C-terminal" evidence="8">
    <location>
        <begin position="218"/>
        <end position="383"/>
    </location>
</feature>
<dbReference type="NCBIfam" id="TIGR02887">
    <property type="entry name" value="spore_ger_x_C"/>
    <property type="match status" value="1"/>
</dbReference>
<evidence type="ECO:0000256" key="1">
    <source>
        <dbReference type="ARBA" id="ARBA00004635"/>
    </source>
</evidence>
<organism evidence="10 11">
    <name type="scientific">Paenibacillus cellulosilyticus</name>
    <dbReference type="NCBI Taxonomy" id="375489"/>
    <lineage>
        <taxon>Bacteria</taxon>
        <taxon>Bacillati</taxon>
        <taxon>Bacillota</taxon>
        <taxon>Bacilli</taxon>
        <taxon>Bacillales</taxon>
        <taxon>Paenibacillaceae</taxon>
        <taxon>Paenibacillus</taxon>
    </lineage>
</organism>
<keyword evidence="6" id="KW-0564">Palmitate</keyword>
<dbReference type="OrthoDB" id="9816067at2"/>
<evidence type="ECO:0000256" key="6">
    <source>
        <dbReference type="ARBA" id="ARBA00023139"/>
    </source>
</evidence>
<accession>A0A2V2YXZ0</accession>
<evidence type="ECO:0000313" key="10">
    <source>
        <dbReference type="EMBL" id="PWW07133.1"/>
    </source>
</evidence>
<dbReference type="EMBL" id="QGTQ01000002">
    <property type="protein sequence ID" value="PWW07133.1"/>
    <property type="molecule type" value="Genomic_DNA"/>
</dbReference>
<keyword evidence="5" id="KW-0472">Membrane</keyword>
<dbReference type="InterPro" id="IPR057336">
    <property type="entry name" value="GerAC_N"/>
</dbReference>
<dbReference type="Gene3D" id="6.20.190.10">
    <property type="entry name" value="Nutrient germinant receptor protein C, domain 1"/>
    <property type="match status" value="1"/>
</dbReference>
<keyword evidence="11" id="KW-1185">Reference proteome</keyword>
<sequence length="398" mass="44380">MVRRLIRASLLVPLIVMLTGCWDRNELNDLALVTALALDVGEDNQIDTTIQFLLPRSQSGVGGTGGGGGGSGTSRDTAVRHAQGSNIADALSKLQRRLPRKLFWGQCKIFIFGQGVAKKGVQESVDFLTRHPQPRERSYVFVSDGRAADTLELFPPLERSSAEVLRELSDMNIGFKLTLEQLSIKLISDSKAFAIPYIHILQKSKSAEPQQTIPYIYGTAIMKGDRMIGAMSEKVMRGMMWINNEVGEYTVSFGMKGSSDGLISLKPITAKIKLVPSISGDKWKMKVKAHVEGDMVQNETAYNPAQPTVLVEMDKAFEEAVRKRIELCLNQAQHQFNADIFDFAGVYHRKFPKLWEREKQNWDQRFPQVEVETEITAHIARSGLILAPGGMPKEEVME</sequence>
<dbReference type="Pfam" id="PF05504">
    <property type="entry name" value="Spore_GerAC"/>
    <property type="match status" value="1"/>
</dbReference>
<dbReference type="PROSITE" id="PS51257">
    <property type="entry name" value="PROKAR_LIPOPROTEIN"/>
    <property type="match status" value="1"/>
</dbReference>
<evidence type="ECO:0000256" key="2">
    <source>
        <dbReference type="ARBA" id="ARBA00007886"/>
    </source>
</evidence>
<evidence type="ECO:0000256" key="3">
    <source>
        <dbReference type="ARBA" id="ARBA00022544"/>
    </source>
</evidence>
<dbReference type="InterPro" id="IPR008844">
    <property type="entry name" value="Spore_GerAC-like"/>
</dbReference>
<dbReference type="InterPro" id="IPR038501">
    <property type="entry name" value="Spore_GerAC_C_sf"/>
</dbReference>
<evidence type="ECO:0000313" key="11">
    <source>
        <dbReference type="Proteomes" id="UP000246635"/>
    </source>
</evidence>
<dbReference type="GO" id="GO:0009847">
    <property type="term" value="P:spore germination"/>
    <property type="evidence" value="ECO:0007669"/>
    <property type="project" value="InterPro"/>
</dbReference>
<dbReference type="Pfam" id="PF25198">
    <property type="entry name" value="Spore_GerAC_N"/>
    <property type="match status" value="1"/>
</dbReference>
<evidence type="ECO:0000256" key="5">
    <source>
        <dbReference type="ARBA" id="ARBA00023136"/>
    </source>
</evidence>
<dbReference type="PANTHER" id="PTHR35789:SF1">
    <property type="entry name" value="SPORE GERMINATION PROTEIN B3"/>
    <property type="match status" value="1"/>
</dbReference>
<comment type="subcellular location">
    <subcellularLocation>
        <location evidence="1">Membrane</location>
        <topology evidence="1">Lipid-anchor</topology>
    </subcellularLocation>
</comment>
<comment type="caution">
    <text evidence="10">The sequence shown here is derived from an EMBL/GenBank/DDBJ whole genome shotgun (WGS) entry which is preliminary data.</text>
</comment>